<sequence>MPDLYPTSVALLPMYDWPEIRDATDSFWAALRESFRAAGFSPPEDLTRTEDPLELWRSPNLLLAQTCGLPYVERLVNDVSLVGTPAYDIDCGAGSYFSVIVVHKDSGLENLKFLDSAIFGYNDPLSQSGVASFFFHLAAEGVPFQKIHRCDRLMSHRAVIKGLADRRIDIASIDAVTWELAKRYEKATDELSVIAHTSPTPGLPLITARREKNEVDRLHQGVIDAMASLPCETQDRLLLTGLAATEEADYQPIKRRYENIRSDIENLL</sequence>
<dbReference type="Pfam" id="PF12974">
    <property type="entry name" value="Phosphonate-bd"/>
    <property type="match status" value="1"/>
</dbReference>
<reference evidence="1 2" key="1">
    <citation type="submission" date="2021-03" db="EMBL/GenBank/DDBJ databases">
        <title>Sneathiella sp. CAU 1612 isolated from Kang Won-do.</title>
        <authorList>
            <person name="Kim W."/>
        </authorList>
    </citation>
    <scope>NUCLEOTIDE SEQUENCE [LARGE SCALE GENOMIC DNA]</scope>
    <source>
        <strain evidence="1 2">CAU 1612</strain>
    </source>
</reference>
<dbReference type="RefSeq" id="WP_207041585.1">
    <property type="nucleotide sequence ID" value="NZ_JAFLNC010000001.1"/>
</dbReference>
<dbReference type="Proteomes" id="UP000664761">
    <property type="component" value="Unassembled WGS sequence"/>
</dbReference>
<dbReference type="SUPFAM" id="SSF53850">
    <property type="entry name" value="Periplasmic binding protein-like II"/>
    <property type="match status" value="1"/>
</dbReference>
<accession>A0ABS3F1K0</accession>
<proteinExistence type="predicted"/>
<dbReference type="EMBL" id="JAFLNC010000001">
    <property type="protein sequence ID" value="MBO0332386.1"/>
    <property type="molecule type" value="Genomic_DNA"/>
</dbReference>
<protein>
    <submittedName>
        <fullName evidence="1">PhnD/SsuA/transferrin family substrate-binding protein</fullName>
    </submittedName>
</protein>
<dbReference type="PANTHER" id="PTHR35841:SF1">
    <property type="entry name" value="PHOSPHONATES-BINDING PERIPLASMIC PROTEIN"/>
    <property type="match status" value="1"/>
</dbReference>
<dbReference type="PANTHER" id="PTHR35841">
    <property type="entry name" value="PHOSPHONATES-BINDING PERIPLASMIC PROTEIN"/>
    <property type="match status" value="1"/>
</dbReference>
<comment type="caution">
    <text evidence="1">The sequence shown here is derived from an EMBL/GenBank/DDBJ whole genome shotgun (WGS) entry which is preliminary data.</text>
</comment>
<organism evidence="1 2">
    <name type="scientific">Sneathiella sedimenti</name>
    <dbReference type="NCBI Taxonomy" id="2816034"/>
    <lineage>
        <taxon>Bacteria</taxon>
        <taxon>Pseudomonadati</taxon>
        <taxon>Pseudomonadota</taxon>
        <taxon>Alphaproteobacteria</taxon>
        <taxon>Sneathiellales</taxon>
        <taxon>Sneathiellaceae</taxon>
        <taxon>Sneathiella</taxon>
    </lineage>
</organism>
<gene>
    <name evidence="1" type="ORF">J0X12_02090</name>
</gene>
<evidence type="ECO:0000313" key="1">
    <source>
        <dbReference type="EMBL" id="MBO0332386.1"/>
    </source>
</evidence>
<keyword evidence="2" id="KW-1185">Reference proteome</keyword>
<dbReference type="Gene3D" id="3.40.190.10">
    <property type="entry name" value="Periplasmic binding protein-like II"/>
    <property type="match status" value="2"/>
</dbReference>
<evidence type="ECO:0000313" key="2">
    <source>
        <dbReference type="Proteomes" id="UP000664761"/>
    </source>
</evidence>
<name>A0ABS3F1K0_9PROT</name>